<dbReference type="GO" id="GO:0005829">
    <property type="term" value="C:cytosol"/>
    <property type="evidence" value="ECO:0007669"/>
    <property type="project" value="TreeGrafter"/>
</dbReference>
<dbReference type="PROSITE" id="PS50126">
    <property type="entry name" value="S1"/>
    <property type="match status" value="1"/>
</dbReference>
<name>A0A380S5V3_FIBSU</name>
<sequence length="812" mass="93178">MAKELPSEEQIIAILRDEPMVGSQLRSALGLPKKQKMAFKQLLADMIERGVLKRSAHKEYQLGDGEPLEDKREKRRKKLAEQGVEDNRRPGARSRRQTEKDSGTRVKRGILHQTGDEDWQVTEIDTGKVYEMCHRRQAPGKEGETISFTLYPHPKLKHSYLAKVDRSAEIMNVTWDEVKKKFMEESNLPKGFSPAIEKYVASITDPTEKDFKGRVDYRKLDILCIDPEGAMDHDDAISVERKPNGGYKLGVHIADVSYYVPEGSDLDEEALERSYTQYLPWTAVPMLPEKLSSGVCSLHEGVDRCAFTCMIDLDKEANVLGWDFHRSVVNITKGITYQQAVKMMEEGDDSIKALAEVTALLKRNRTKDGLLEFQTTEYGCKFDENGEPVKIFPREHDDSNSWVEECMLIANNCCAKELKQRKLQGIYRIHEAPDTKDIMELYYMYPDLFKDAPVMLRDLGKPRSGDTNLNPVAFKLYEHLVKRAQGDETLTNRILRSMQKAHYDSNSFGHFALNWQDYSHFTSPIRRYADLWCHRELARKGKEIDAERVNSVIEVCDLISANEIKNMKVERISIKVCSCWILKSRIGDSFEASVTGIEEWGIYVSIDDPIAEGLVRYRDIAGDDFYVFNPDQGLAFGKRSGRTFRRGDKVMVQLLRVDPLRGQADFSITEKLSPEPKKRRTREDTERDIRNFNERADRAAAAEALGYVSQPDEDDDYEPEYISRGRRGRRDFDGPIFERTGRDSRERGGFRKGRDEFDEGRRSDKRGKHGGRDSRDFGEGFHVASEPREARRGRRSSEKGRGRSSRGGRRGR</sequence>
<dbReference type="CDD" id="cd04471">
    <property type="entry name" value="S1_RNase_R"/>
    <property type="match status" value="1"/>
</dbReference>
<dbReference type="Proteomes" id="UP000255423">
    <property type="component" value="Unassembled WGS sequence"/>
</dbReference>
<dbReference type="RefSeq" id="WP_109572819.1">
    <property type="nucleotide sequence ID" value="NZ_UHJL01000002.1"/>
</dbReference>
<dbReference type="GO" id="GO:0003723">
    <property type="term" value="F:RNA binding"/>
    <property type="evidence" value="ECO:0007669"/>
    <property type="project" value="InterPro"/>
</dbReference>
<gene>
    <name evidence="6" type="ORF">SAMN05661053_1680</name>
</gene>
<feature type="compositionally biased region" description="Basic residues" evidence="4">
    <location>
        <begin position="802"/>
        <end position="812"/>
    </location>
</feature>
<keyword evidence="2" id="KW-0378">Hydrolase</keyword>
<protein>
    <submittedName>
        <fullName evidence="6">Ribonuclease R</fullName>
    </submittedName>
</protein>
<dbReference type="SMART" id="SM00955">
    <property type="entry name" value="RNB"/>
    <property type="match status" value="1"/>
</dbReference>
<dbReference type="InterPro" id="IPR050180">
    <property type="entry name" value="RNR_Ribonuclease"/>
</dbReference>
<dbReference type="GO" id="GO:0004527">
    <property type="term" value="F:exonuclease activity"/>
    <property type="evidence" value="ECO:0007669"/>
    <property type="project" value="UniProtKB-KW"/>
</dbReference>
<dbReference type="InterPro" id="IPR022966">
    <property type="entry name" value="RNase_II/R_CS"/>
</dbReference>
<dbReference type="SUPFAM" id="SSF50249">
    <property type="entry name" value="Nucleic acid-binding proteins"/>
    <property type="match status" value="2"/>
</dbReference>
<dbReference type="EMBL" id="UHJL01000002">
    <property type="protein sequence ID" value="SUQ24284.1"/>
    <property type="molecule type" value="Genomic_DNA"/>
</dbReference>
<feature type="compositionally biased region" description="Basic and acidic residues" evidence="4">
    <location>
        <begin position="739"/>
        <end position="762"/>
    </location>
</feature>
<keyword evidence="3" id="KW-0269">Exonuclease</keyword>
<dbReference type="InterPro" id="IPR012340">
    <property type="entry name" value="NA-bd_OB-fold"/>
</dbReference>
<feature type="compositionally biased region" description="Basic and acidic residues" evidence="4">
    <location>
        <begin position="672"/>
        <end position="700"/>
    </location>
</feature>
<dbReference type="InterPro" id="IPR001900">
    <property type="entry name" value="RNase_II/R"/>
</dbReference>
<dbReference type="GO" id="GO:0004540">
    <property type="term" value="F:RNA nuclease activity"/>
    <property type="evidence" value="ECO:0007669"/>
    <property type="project" value="InterPro"/>
</dbReference>
<evidence type="ECO:0000256" key="4">
    <source>
        <dbReference type="SAM" id="MobiDB-lite"/>
    </source>
</evidence>
<dbReference type="PANTHER" id="PTHR23355:SF9">
    <property type="entry name" value="DIS3-LIKE EXONUCLEASE 2"/>
    <property type="match status" value="1"/>
</dbReference>
<evidence type="ECO:0000256" key="2">
    <source>
        <dbReference type="ARBA" id="ARBA00022801"/>
    </source>
</evidence>
<dbReference type="Pfam" id="PF00575">
    <property type="entry name" value="S1"/>
    <property type="match status" value="1"/>
</dbReference>
<dbReference type="PROSITE" id="PS01175">
    <property type="entry name" value="RIBONUCLEASE_II"/>
    <property type="match status" value="1"/>
</dbReference>
<feature type="domain" description="S1 motif" evidence="5">
    <location>
        <begin position="587"/>
        <end position="669"/>
    </location>
</feature>
<reference evidence="6 7" key="1">
    <citation type="submission" date="2017-08" db="EMBL/GenBank/DDBJ databases">
        <authorList>
            <person name="de Groot N.N."/>
        </authorList>
    </citation>
    <scope>NUCLEOTIDE SEQUENCE [LARGE SCALE GENOMIC DNA]</scope>
    <source>
        <strain evidence="6 7">HM2</strain>
    </source>
</reference>
<evidence type="ECO:0000313" key="7">
    <source>
        <dbReference type="Proteomes" id="UP000255423"/>
    </source>
</evidence>
<evidence type="ECO:0000259" key="5">
    <source>
        <dbReference type="PROSITE" id="PS50126"/>
    </source>
</evidence>
<feature type="region of interest" description="Disordered" evidence="4">
    <location>
        <begin position="666"/>
        <end position="812"/>
    </location>
</feature>
<evidence type="ECO:0000256" key="1">
    <source>
        <dbReference type="ARBA" id="ARBA00022722"/>
    </source>
</evidence>
<dbReference type="AlphaFoldDB" id="A0A380S5V3"/>
<dbReference type="Gene3D" id="2.40.50.140">
    <property type="entry name" value="Nucleic acid-binding proteins"/>
    <property type="match status" value="1"/>
</dbReference>
<keyword evidence="1" id="KW-0540">Nuclease</keyword>
<dbReference type="GO" id="GO:0006402">
    <property type="term" value="P:mRNA catabolic process"/>
    <property type="evidence" value="ECO:0007669"/>
    <property type="project" value="TreeGrafter"/>
</dbReference>
<dbReference type="PANTHER" id="PTHR23355">
    <property type="entry name" value="RIBONUCLEASE"/>
    <property type="match status" value="1"/>
</dbReference>
<evidence type="ECO:0000256" key="3">
    <source>
        <dbReference type="ARBA" id="ARBA00022839"/>
    </source>
</evidence>
<feature type="region of interest" description="Disordered" evidence="4">
    <location>
        <begin position="62"/>
        <end position="112"/>
    </location>
</feature>
<proteinExistence type="predicted"/>
<dbReference type="Pfam" id="PF00773">
    <property type="entry name" value="RNB"/>
    <property type="match status" value="1"/>
</dbReference>
<dbReference type="InterPro" id="IPR003029">
    <property type="entry name" value="S1_domain"/>
</dbReference>
<feature type="compositionally biased region" description="Basic and acidic residues" evidence="4">
    <location>
        <begin position="770"/>
        <end position="801"/>
    </location>
</feature>
<accession>A0A380S5V3</accession>
<evidence type="ECO:0000313" key="6">
    <source>
        <dbReference type="EMBL" id="SUQ24284.1"/>
    </source>
</evidence>
<dbReference type="SMART" id="SM00316">
    <property type="entry name" value="S1"/>
    <property type="match status" value="1"/>
</dbReference>
<organism evidence="6 7">
    <name type="scientific">Fibrobacter succinogenes</name>
    <name type="common">Bacteroides succinogenes</name>
    <dbReference type="NCBI Taxonomy" id="833"/>
    <lineage>
        <taxon>Bacteria</taxon>
        <taxon>Pseudomonadati</taxon>
        <taxon>Fibrobacterota</taxon>
        <taxon>Fibrobacteria</taxon>
        <taxon>Fibrobacterales</taxon>
        <taxon>Fibrobacteraceae</taxon>
        <taxon>Fibrobacter</taxon>
    </lineage>
</organism>